<dbReference type="Proteomes" id="UP001500221">
    <property type="component" value="Unassembled WGS sequence"/>
</dbReference>
<dbReference type="EMBL" id="BAABKG010000005">
    <property type="protein sequence ID" value="GAA5154437.1"/>
    <property type="molecule type" value="Genomic_DNA"/>
</dbReference>
<reference evidence="3" key="1">
    <citation type="journal article" date="2019" name="Int. J. Syst. Evol. Microbiol.">
        <title>The Global Catalogue of Microorganisms (GCM) 10K type strain sequencing project: providing services to taxonomists for standard genome sequencing and annotation.</title>
        <authorList>
            <consortium name="The Broad Institute Genomics Platform"/>
            <consortium name="The Broad Institute Genome Sequencing Center for Infectious Disease"/>
            <person name="Wu L."/>
            <person name="Ma J."/>
        </authorList>
    </citation>
    <scope>NUCLEOTIDE SEQUENCE [LARGE SCALE GENOMIC DNA]</scope>
    <source>
        <strain evidence="3">JCM 18459</strain>
    </source>
</reference>
<dbReference type="InterPro" id="IPR012908">
    <property type="entry name" value="PGAP1-ab_dom-like"/>
</dbReference>
<evidence type="ECO:0000313" key="3">
    <source>
        <dbReference type="Proteomes" id="UP001500221"/>
    </source>
</evidence>
<dbReference type="RefSeq" id="WP_345462408.1">
    <property type="nucleotide sequence ID" value="NZ_BAABKG010000005.1"/>
</dbReference>
<proteinExistence type="predicted"/>
<sequence>MSTPGPRLLDALSLLSEVGDSLVVATVRDTHRAVADRLHGAVNHATGGLGTVPHLAHRGIADAVYAGLGGGLRLASAGLDRAAGAGLGPGLEDSRHGRFLTAAVNGLIGDRLLRERPQLAIPTAVRLDGADVDPEPGELARRFPDATGQLVVMVHGLCESETCWGIHRDRTGTTYPESLAGAGWSPLLLRVNSGLPLRESGVAIAALLQRVVDGWPVPVERIALVGHSMGGLVLRAAGAVAADPRTPPSVDWNTLVTDVVTLGAPHLGAPIAWGVGQGSAGLGRLPETAAFGRFLDWRSEGVRDLVVGLTDDVPPLPHARYHLVSATLTASPRHPVGHLVGDLLVRPASAFGRDRRGRELFPGADVLHVGRTDHFGLLNHPDVLAALHEWLAPRAGERAS</sequence>
<name>A0ABP9Q1B2_9ACTN</name>
<feature type="domain" description="GPI inositol-deacylase PGAP1-like alpha/beta" evidence="1">
    <location>
        <begin position="218"/>
        <end position="272"/>
    </location>
</feature>
<evidence type="ECO:0000313" key="2">
    <source>
        <dbReference type="EMBL" id="GAA5154437.1"/>
    </source>
</evidence>
<accession>A0ABP9Q1B2</accession>
<dbReference type="InterPro" id="IPR029058">
    <property type="entry name" value="AB_hydrolase_fold"/>
</dbReference>
<protein>
    <recommendedName>
        <fullName evidence="1">GPI inositol-deacylase PGAP1-like alpha/beta domain-containing protein</fullName>
    </recommendedName>
</protein>
<comment type="caution">
    <text evidence="2">The sequence shown here is derived from an EMBL/GenBank/DDBJ whole genome shotgun (WGS) entry which is preliminary data.</text>
</comment>
<keyword evidence="3" id="KW-1185">Reference proteome</keyword>
<evidence type="ECO:0000259" key="1">
    <source>
        <dbReference type="Pfam" id="PF07819"/>
    </source>
</evidence>
<dbReference type="Pfam" id="PF07819">
    <property type="entry name" value="PGAP1"/>
    <property type="match status" value="1"/>
</dbReference>
<organism evidence="2 3">
    <name type="scientific">Nocardioides marinquilinus</name>
    <dbReference type="NCBI Taxonomy" id="1210400"/>
    <lineage>
        <taxon>Bacteria</taxon>
        <taxon>Bacillati</taxon>
        <taxon>Actinomycetota</taxon>
        <taxon>Actinomycetes</taxon>
        <taxon>Propionibacteriales</taxon>
        <taxon>Nocardioidaceae</taxon>
        <taxon>Nocardioides</taxon>
    </lineage>
</organism>
<dbReference type="SUPFAM" id="SSF53474">
    <property type="entry name" value="alpha/beta-Hydrolases"/>
    <property type="match status" value="1"/>
</dbReference>
<gene>
    <name evidence="2" type="ORF">GCM10023340_37980</name>
</gene>
<dbReference type="Gene3D" id="3.40.50.1820">
    <property type="entry name" value="alpha/beta hydrolase"/>
    <property type="match status" value="1"/>
</dbReference>